<evidence type="ECO:0000256" key="1">
    <source>
        <dbReference type="SAM" id="MobiDB-lite"/>
    </source>
</evidence>
<protein>
    <submittedName>
        <fullName evidence="2">Gag polyprotein, inner coat protein p12 domain-containing protein</fullName>
    </submittedName>
</protein>
<evidence type="ECO:0000313" key="2">
    <source>
        <dbReference type="EMBL" id="OAQ80921.1"/>
    </source>
</evidence>
<feature type="region of interest" description="Disordered" evidence="1">
    <location>
        <begin position="76"/>
        <end position="100"/>
    </location>
</feature>
<proteinExistence type="predicted"/>
<sequence>MMMMMVVVVAHDAHQPVGLALSGTDGCCTSRCRPVRSALLCRDISSSPCPPKVQVISVPGRHPACSLTTCFPPPIRAPPKPATARHADSGRNRTASTSQAPLVCRASQTRALTTIDITQGPGDGPAVCNGAPPSRPLLRSAQTNSIPEALRDTCQDDCSRGARKGKSADVGPWTIAAVRAEVGCRPGHGETASRMRSEHHRCGLGDEHVVACSIGGMSPASFDQWGPAHTL</sequence>
<dbReference type="Proteomes" id="UP000078340">
    <property type="component" value="Unassembled WGS sequence"/>
</dbReference>
<accession>A0A179GUI4</accession>
<gene>
    <name evidence="2" type="ORF">VFPFJ_09374</name>
</gene>
<keyword evidence="2" id="KW-0946">Virion</keyword>
<reference evidence="2 3" key="1">
    <citation type="submission" date="2016-02" db="EMBL/GenBank/DDBJ databases">
        <title>Biosynthesis of antibiotic leucinostatins and their inhibition on Phytophthora in bio-control Purpureocillium lilacinum.</title>
        <authorList>
            <person name="Wang G."/>
            <person name="Liu Z."/>
            <person name="Lin R."/>
            <person name="Li E."/>
            <person name="Mao Z."/>
            <person name="Ling J."/>
            <person name="Yin W."/>
            <person name="Xie B."/>
        </authorList>
    </citation>
    <scope>NUCLEOTIDE SEQUENCE [LARGE SCALE GENOMIC DNA]</scope>
    <source>
        <strain evidence="2">PLFJ-1</strain>
    </source>
</reference>
<keyword evidence="2" id="KW-0167">Capsid protein</keyword>
<dbReference type="AlphaFoldDB" id="A0A179GUI4"/>
<comment type="caution">
    <text evidence="2">The sequence shown here is derived from an EMBL/GenBank/DDBJ whole genome shotgun (WGS) entry which is preliminary data.</text>
</comment>
<evidence type="ECO:0000313" key="3">
    <source>
        <dbReference type="Proteomes" id="UP000078340"/>
    </source>
</evidence>
<organism evidence="2 3">
    <name type="scientific">Purpureocillium lilacinum</name>
    <name type="common">Paecilomyces lilacinus</name>
    <dbReference type="NCBI Taxonomy" id="33203"/>
    <lineage>
        <taxon>Eukaryota</taxon>
        <taxon>Fungi</taxon>
        <taxon>Dikarya</taxon>
        <taxon>Ascomycota</taxon>
        <taxon>Pezizomycotina</taxon>
        <taxon>Sordariomycetes</taxon>
        <taxon>Hypocreomycetidae</taxon>
        <taxon>Hypocreales</taxon>
        <taxon>Ophiocordycipitaceae</taxon>
        <taxon>Purpureocillium</taxon>
    </lineage>
</organism>
<dbReference type="EMBL" id="LSBI01000009">
    <property type="protein sequence ID" value="OAQ80921.1"/>
    <property type="molecule type" value="Genomic_DNA"/>
</dbReference>
<name>A0A179GUI4_PURLI</name>